<evidence type="ECO:0000313" key="3">
    <source>
        <dbReference type="Proteomes" id="UP000829196"/>
    </source>
</evidence>
<dbReference type="Proteomes" id="UP000829196">
    <property type="component" value="Unassembled WGS sequence"/>
</dbReference>
<feature type="compositionally biased region" description="Basic and acidic residues" evidence="1">
    <location>
        <begin position="90"/>
        <end position="99"/>
    </location>
</feature>
<feature type="region of interest" description="Disordered" evidence="1">
    <location>
        <begin position="1"/>
        <end position="105"/>
    </location>
</feature>
<evidence type="ECO:0000313" key="2">
    <source>
        <dbReference type="EMBL" id="KAI0496998.1"/>
    </source>
</evidence>
<reference evidence="2" key="1">
    <citation type="journal article" date="2022" name="Front. Genet.">
        <title>Chromosome-Scale Assembly of the Dendrobium nobile Genome Provides Insights Into the Molecular Mechanism of the Biosynthesis of the Medicinal Active Ingredient of Dendrobium.</title>
        <authorList>
            <person name="Xu Q."/>
            <person name="Niu S.-C."/>
            <person name="Li K.-L."/>
            <person name="Zheng P.-J."/>
            <person name="Zhang X.-J."/>
            <person name="Jia Y."/>
            <person name="Liu Y."/>
            <person name="Niu Y.-X."/>
            <person name="Yu L.-H."/>
            <person name="Chen D.-F."/>
            <person name="Zhang G.-Q."/>
        </authorList>
    </citation>
    <scope>NUCLEOTIDE SEQUENCE</scope>
    <source>
        <tissue evidence="2">Leaf</tissue>
    </source>
</reference>
<keyword evidence="3" id="KW-1185">Reference proteome</keyword>
<sequence length="105" mass="11785">MPKVTLLKSQESQQFPSRTRPRNQVNSRNPLDFCTEIPNGTAVHKESHGSSTGNQEPNIGSSNYTFHGRKGGSHDNKGTENRGGNNSIKPWERNPEKKLQQPQFK</sequence>
<organism evidence="2 3">
    <name type="scientific">Dendrobium nobile</name>
    <name type="common">Orchid</name>
    <dbReference type="NCBI Taxonomy" id="94219"/>
    <lineage>
        <taxon>Eukaryota</taxon>
        <taxon>Viridiplantae</taxon>
        <taxon>Streptophyta</taxon>
        <taxon>Embryophyta</taxon>
        <taxon>Tracheophyta</taxon>
        <taxon>Spermatophyta</taxon>
        <taxon>Magnoliopsida</taxon>
        <taxon>Liliopsida</taxon>
        <taxon>Asparagales</taxon>
        <taxon>Orchidaceae</taxon>
        <taxon>Epidendroideae</taxon>
        <taxon>Malaxideae</taxon>
        <taxon>Dendrobiinae</taxon>
        <taxon>Dendrobium</taxon>
    </lineage>
</organism>
<dbReference type="EMBL" id="JAGYWB010000016">
    <property type="protein sequence ID" value="KAI0496998.1"/>
    <property type="molecule type" value="Genomic_DNA"/>
</dbReference>
<accession>A0A8T3ALV7</accession>
<comment type="caution">
    <text evidence="2">The sequence shown here is derived from an EMBL/GenBank/DDBJ whole genome shotgun (WGS) entry which is preliminary data.</text>
</comment>
<proteinExistence type="predicted"/>
<gene>
    <name evidence="2" type="ORF">KFK09_023324</name>
</gene>
<evidence type="ECO:0000256" key="1">
    <source>
        <dbReference type="SAM" id="MobiDB-lite"/>
    </source>
</evidence>
<name>A0A8T3ALV7_DENNO</name>
<dbReference type="AlphaFoldDB" id="A0A8T3ALV7"/>
<feature type="compositionally biased region" description="Polar residues" evidence="1">
    <location>
        <begin position="49"/>
        <end position="65"/>
    </location>
</feature>
<protein>
    <submittedName>
        <fullName evidence="2">Uncharacterized protein</fullName>
    </submittedName>
</protein>
<feature type="compositionally biased region" description="Polar residues" evidence="1">
    <location>
        <begin position="7"/>
        <end position="29"/>
    </location>
</feature>